<name>A0AC61RTA9_9FIRM</name>
<sequence length="565" mass="63683">MANGMGSLYIGASGLQNSQNALNTTANNLANADTKGYVRQQVLFADRSYVTFKSAAISKQQAGLGLAIADVVHTRDMFLDKYYRRENGRQAFYEANYLAVQDVEDIFQELEGMQYQNVLEDFWDSFEELSKGPNEEVNQNLVVQKATLFIERSQGIYQNMKEYQKRINIKIREGIDRINELGHTIQELNQEIMRIESGGIETAMTLRDERDNALDELSALAKIDVREDVNGAVRVRLENVEFLDEVHVFEIGTITDEITGFVTPIWPQLSDMARGKYTPMFDYNVDISPELNTDIGQLKALVLTRGEKIGNYRDVTGVSADKYNNGAGMSVMVSAEAELDQMIHEIITAINDVFSPTTTASFTATDGTRYTDVRVWDEENACLGQDGEKPGRELFTRRGCDRYTAVTEQGTGKIYYVYNEEDPQDTSKMYTTQGVTVNHDLLEIESGLPHLDKNGDPDWDLAHKLVNLWEEKKYTVNANDTNPCSFKEYYQRMINGIGAKGDVFGGLATDLEGEVASIENSRQQVFGVSSDEELQNMIKYQSAYNAASRFINVISEMLEHLVTRL</sequence>
<gene>
    <name evidence="1" type="primary">flgK</name>
    <name evidence="1" type="ORF">E5329_16420</name>
</gene>
<keyword evidence="1" id="KW-0969">Cilium</keyword>
<evidence type="ECO:0000313" key="2">
    <source>
        <dbReference type="Proteomes" id="UP000304953"/>
    </source>
</evidence>
<reference evidence="1" key="1">
    <citation type="submission" date="2019-04" db="EMBL/GenBank/DDBJ databases">
        <title>Microbes associate with the intestines of laboratory mice.</title>
        <authorList>
            <person name="Navarre W."/>
            <person name="Wong E."/>
            <person name="Huang K."/>
            <person name="Tropini C."/>
            <person name="Ng K."/>
            <person name="Yu B."/>
        </authorList>
    </citation>
    <scope>NUCLEOTIDE SEQUENCE</scope>
    <source>
        <strain evidence="1">NM01_1-7b</strain>
    </source>
</reference>
<keyword evidence="1" id="KW-0282">Flagellum</keyword>
<comment type="caution">
    <text evidence="1">The sequence shown here is derived from an EMBL/GenBank/DDBJ whole genome shotgun (WGS) entry which is preliminary data.</text>
</comment>
<evidence type="ECO:0000313" key="1">
    <source>
        <dbReference type="EMBL" id="TGY95147.1"/>
    </source>
</evidence>
<keyword evidence="1" id="KW-0966">Cell projection</keyword>
<accession>A0AC61RTA9</accession>
<protein>
    <submittedName>
        <fullName evidence="1">Flagellar hook-associated protein FlgK</fullName>
    </submittedName>
</protein>
<organism evidence="1 2">
    <name type="scientific">Petralouisia muris</name>
    <dbReference type="NCBI Taxonomy" id="3032872"/>
    <lineage>
        <taxon>Bacteria</taxon>
        <taxon>Bacillati</taxon>
        <taxon>Bacillota</taxon>
        <taxon>Clostridia</taxon>
        <taxon>Lachnospirales</taxon>
        <taxon>Lachnospiraceae</taxon>
        <taxon>Petralouisia</taxon>
    </lineage>
</organism>
<proteinExistence type="predicted"/>
<dbReference type="EMBL" id="SRYA01000034">
    <property type="protein sequence ID" value="TGY95147.1"/>
    <property type="molecule type" value="Genomic_DNA"/>
</dbReference>
<dbReference type="Proteomes" id="UP000304953">
    <property type="component" value="Unassembled WGS sequence"/>
</dbReference>
<keyword evidence="2" id="KW-1185">Reference proteome</keyword>